<dbReference type="EMBL" id="BMAO01031481">
    <property type="protein sequence ID" value="GFQ75378.1"/>
    <property type="molecule type" value="Genomic_DNA"/>
</dbReference>
<dbReference type="InterPro" id="IPR006767">
    <property type="entry name" value="Cwf19-like_C_dom-2"/>
</dbReference>
<feature type="compositionally biased region" description="Basic and acidic residues" evidence="2">
    <location>
        <begin position="325"/>
        <end position="343"/>
    </location>
</feature>
<feature type="region of interest" description="Disordered" evidence="2">
    <location>
        <begin position="1"/>
        <end position="57"/>
    </location>
</feature>
<feature type="compositionally biased region" description="Basic and acidic residues" evidence="2">
    <location>
        <begin position="262"/>
        <end position="284"/>
    </location>
</feature>
<feature type="domain" description="Cwf19-like protein C-terminal" evidence="3">
    <location>
        <begin position="641"/>
        <end position="724"/>
    </location>
</feature>
<feature type="region of interest" description="Disordered" evidence="2">
    <location>
        <begin position="98"/>
        <end position="120"/>
    </location>
</feature>
<feature type="compositionally biased region" description="Polar residues" evidence="2">
    <location>
        <begin position="312"/>
        <end position="323"/>
    </location>
</feature>
<protein>
    <submittedName>
        <fullName evidence="5">CWF19-like protein 2</fullName>
    </submittedName>
</protein>
<feature type="region of interest" description="Disordered" evidence="2">
    <location>
        <begin position="407"/>
        <end position="433"/>
    </location>
</feature>
<comment type="caution">
    <text evidence="5">The sequence shown here is derived from an EMBL/GenBank/DDBJ whole genome shotgun (WGS) entry which is preliminary data.</text>
</comment>
<proteinExistence type="inferred from homology"/>
<feature type="compositionally biased region" description="Basic residues" evidence="2">
    <location>
        <begin position="13"/>
        <end position="26"/>
    </location>
</feature>
<feature type="compositionally biased region" description="Polar residues" evidence="2">
    <location>
        <begin position="407"/>
        <end position="420"/>
    </location>
</feature>
<evidence type="ECO:0000256" key="2">
    <source>
        <dbReference type="SAM" id="MobiDB-lite"/>
    </source>
</evidence>
<dbReference type="InterPro" id="IPR036265">
    <property type="entry name" value="HIT-like_sf"/>
</dbReference>
<dbReference type="GO" id="GO:0000398">
    <property type="term" value="P:mRNA splicing, via spliceosome"/>
    <property type="evidence" value="ECO:0007669"/>
    <property type="project" value="TreeGrafter"/>
</dbReference>
<dbReference type="SUPFAM" id="SSF54197">
    <property type="entry name" value="HIT-like"/>
    <property type="match status" value="1"/>
</dbReference>
<gene>
    <name evidence="5" type="primary">CWF19L2</name>
    <name evidence="5" type="ORF">TNCT_308981</name>
</gene>
<dbReference type="Proteomes" id="UP000887116">
    <property type="component" value="Unassembled WGS sequence"/>
</dbReference>
<feature type="region of interest" description="Disordered" evidence="2">
    <location>
        <begin position="179"/>
        <end position="351"/>
    </location>
</feature>
<comment type="similarity">
    <text evidence="1">Belongs to the CWF19 family.</text>
</comment>
<feature type="compositionally biased region" description="Polar residues" evidence="2">
    <location>
        <begin position="287"/>
        <end position="296"/>
    </location>
</feature>
<dbReference type="Pfam" id="PF04677">
    <property type="entry name" value="CwfJ_C_1"/>
    <property type="match status" value="1"/>
</dbReference>
<feature type="compositionally biased region" description="Basic and acidic residues" evidence="2">
    <location>
        <begin position="179"/>
        <end position="205"/>
    </location>
</feature>
<dbReference type="PANTHER" id="PTHR12072">
    <property type="entry name" value="CWF19, CELL CYCLE CONTROL PROTEIN"/>
    <property type="match status" value="1"/>
</dbReference>
<keyword evidence="6" id="KW-1185">Reference proteome</keyword>
<name>A0A8X6KLD2_TRICU</name>
<feature type="compositionally biased region" description="Basic and acidic residues" evidence="2">
    <location>
        <begin position="1"/>
        <end position="11"/>
    </location>
</feature>
<accession>A0A8X6KLD2</accession>
<feature type="compositionally biased region" description="Low complexity" evidence="2">
    <location>
        <begin position="247"/>
        <end position="257"/>
    </location>
</feature>
<evidence type="ECO:0000259" key="4">
    <source>
        <dbReference type="Pfam" id="PF04677"/>
    </source>
</evidence>
<feature type="domain" description="Cwf19-like C-terminal" evidence="4">
    <location>
        <begin position="509"/>
        <end position="632"/>
    </location>
</feature>
<sequence length="739" mass="86260">MKEKRKSDSSSRQKYKKHKKDKKREKRSSSSDSDTDNEMEWVEAPTPKLESTSSKREEWMNEEFFVPTLTKEEMKFGSSSRQRKLEAKMQELKNEEEIKQQRELNPHWKNSGSGLPVEEESNVENLHLPSTCVGDGGYAYLKKAYLRIQEQAQREERSMEEVAVERWGSLSKLKSMLKEAEERMESLARDRYKPSHSRYRDERNRTASSTAFKKPFNCSRSPSPEHAFCYQKPKDYDRNRKKNLFVSSSRQKSSNYSNVKFTSEEDKDSSRRCRTVTPEKDCMAWERTSSSLNSISRVPAWKKVKPSHEDYQNVQSEEANNPSLERPHGGKTKDSSEKERKTPEIIQSENDLNRLAAKHFKAMLSGDSAEAELLKKKLDEAREKFKVEGGKNSTPVREREKVLLTKMDSSGQQRPIQSSRGEAGFKRHSKHKRSNNYFDDTRRYSLKQMFEREKLTTADDNIEMFLDVAAECDDRTHENENETSGISKKASQKMAHGFQEEKDIGKAIRQHQKMNIALEKCEYCLDQPNMKRHLIVSISEQVYLCIPNFQTLTEHHCLIVPKRHIPSFLALDEDEWNEVEEVKKLLRHFFKKQEKSLICLETSMSFQRCPHAVLECIPVPLEEGDMAPLYFKKAILESEEEWTHNIKLIDLTKKGLRRSVPKTLPYFCVIFDPSIHAGYAHVIEDEKYFPQNFGKEVVGGMLDIDYNYLYKNRKEDPLKKSKEALDLTRLLDDFKETVQ</sequence>
<dbReference type="GO" id="GO:0071014">
    <property type="term" value="C:post-mRNA release spliceosomal complex"/>
    <property type="evidence" value="ECO:0007669"/>
    <property type="project" value="TreeGrafter"/>
</dbReference>
<dbReference type="AlphaFoldDB" id="A0A8X6KLD2"/>
<dbReference type="InterPro" id="IPR006768">
    <property type="entry name" value="Cwf19-like_C_dom-1"/>
</dbReference>
<evidence type="ECO:0000313" key="5">
    <source>
        <dbReference type="EMBL" id="GFQ75378.1"/>
    </source>
</evidence>
<dbReference type="InterPro" id="IPR040194">
    <property type="entry name" value="Cwf19-like"/>
</dbReference>
<reference evidence="5" key="1">
    <citation type="submission" date="2020-07" db="EMBL/GenBank/DDBJ databases">
        <title>Multicomponent nature underlies the extraordinary mechanical properties of spider dragline silk.</title>
        <authorList>
            <person name="Kono N."/>
            <person name="Nakamura H."/>
            <person name="Mori M."/>
            <person name="Yoshida Y."/>
            <person name="Ohtoshi R."/>
            <person name="Malay A.D."/>
            <person name="Moran D.A.P."/>
            <person name="Tomita M."/>
            <person name="Numata K."/>
            <person name="Arakawa K."/>
        </authorList>
    </citation>
    <scope>NUCLEOTIDE SEQUENCE</scope>
</reference>
<evidence type="ECO:0000259" key="3">
    <source>
        <dbReference type="Pfam" id="PF04676"/>
    </source>
</evidence>
<dbReference type="Pfam" id="PF04676">
    <property type="entry name" value="CwfJ_C_2"/>
    <property type="match status" value="1"/>
</dbReference>
<dbReference type="OrthoDB" id="2113965at2759"/>
<dbReference type="Gene3D" id="3.30.428.10">
    <property type="entry name" value="HIT-like"/>
    <property type="match status" value="1"/>
</dbReference>
<evidence type="ECO:0000256" key="1">
    <source>
        <dbReference type="ARBA" id="ARBA00006795"/>
    </source>
</evidence>
<organism evidence="5 6">
    <name type="scientific">Trichonephila clavata</name>
    <name type="common">Joro spider</name>
    <name type="synonym">Nephila clavata</name>
    <dbReference type="NCBI Taxonomy" id="2740835"/>
    <lineage>
        <taxon>Eukaryota</taxon>
        <taxon>Metazoa</taxon>
        <taxon>Ecdysozoa</taxon>
        <taxon>Arthropoda</taxon>
        <taxon>Chelicerata</taxon>
        <taxon>Arachnida</taxon>
        <taxon>Araneae</taxon>
        <taxon>Araneomorphae</taxon>
        <taxon>Entelegynae</taxon>
        <taxon>Araneoidea</taxon>
        <taxon>Nephilidae</taxon>
        <taxon>Trichonephila</taxon>
    </lineage>
</organism>
<evidence type="ECO:0000313" key="6">
    <source>
        <dbReference type="Proteomes" id="UP000887116"/>
    </source>
</evidence>
<dbReference type="PANTHER" id="PTHR12072:SF5">
    <property type="entry name" value="CWF19-LIKE PROTEIN 2"/>
    <property type="match status" value="1"/>
</dbReference>